<organism evidence="3 4">
    <name type="scientific">Spirodela intermedia</name>
    <name type="common">Intermediate duckweed</name>
    <dbReference type="NCBI Taxonomy" id="51605"/>
    <lineage>
        <taxon>Eukaryota</taxon>
        <taxon>Viridiplantae</taxon>
        <taxon>Streptophyta</taxon>
        <taxon>Embryophyta</taxon>
        <taxon>Tracheophyta</taxon>
        <taxon>Spermatophyta</taxon>
        <taxon>Magnoliopsida</taxon>
        <taxon>Liliopsida</taxon>
        <taxon>Araceae</taxon>
        <taxon>Lemnoideae</taxon>
        <taxon>Spirodela</taxon>
    </lineage>
</organism>
<dbReference type="InterPro" id="IPR032816">
    <property type="entry name" value="VTT_dom"/>
</dbReference>
<dbReference type="PANTHER" id="PTHR46431">
    <property type="entry name" value="EXPRESSED PROTEIN"/>
    <property type="match status" value="1"/>
</dbReference>
<reference evidence="3" key="1">
    <citation type="submission" date="2020-02" db="EMBL/GenBank/DDBJ databases">
        <authorList>
            <person name="Scholz U."/>
            <person name="Mascher M."/>
            <person name="Fiebig A."/>
        </authorList>
    </citation>
    <scope>NUCLEOTIDE SEQUENCE</scope>
</reference>
<feature type="transmembrane region" description="Helical" evidence="1">
    <location>
        <begin position="220"/>
        <end position="240"/>
    </location>
</feature>
<dbReference type="PANTHER" id="PTHR46431:SF7">
    <property type="entry name" value="SNARE ASSOCIATED GOLGI PROTEIN FAMILY"/>
    <property type="match status" value="1"/>
</dbReference>
<dbReference type="OrthoDB" id="202840at2759"/>
<keyword evidence="4" id="KW-1185">Reference proteome</keyword>
<accession>A0A7I8LL96</accession>
<feature type="transmembrane region" description="Helical" evidence="1">
    <location>
        <begin position="55"/>
        <end position="84"/>
    </location>
</feature>
<evidence type="ECO:0000313" key="3">
    <source>
        <dbReference type="EMBL" id="CAA7410851.1"/>
    </source>
</evidence>
<evidence type="ECO:0000259" key="2">
    <source>
        <dbReference type="Pfam" id="PF09335"/>
    </source>
</evidence>
<keyword evidence="1" id="KW-1133">Transmembrane helix</keyword>
<keyword evidence="1" id="KW-0472">Membrane</keyword>
<protein>
    <recommendedName>
        <fullName evidence="2">VTT domain-containing protein</fullName>
    </recommendedName>
</protein>
<feature type="transmembrane region" description="Helical" evidence="1">
    <location>
        <begin position="260"/>
        <end position="281"/>
    </location>
</feature>
<proteinExistence type="predicted"/>
<gene>
    <name evidence="3" type="ORF">SI8410_18021529</name>
</gene>
<feature type="transmembrane region" description="Helical" evidence="1">
    <location>
        <begin position="104"/>
        <end position="129"/>
    </location>
</feature>
<sequence length="295" mass="33064">MTYEEQLPDEIASPEVKLRIGDGNGDYVWLGEEYPESGVIEGFQGRGPKRCWASFWWWVKVVFSCVSLLVVGAVLAFWGGPLLIHKLVVPILDWERTTFRKPILALLLFASIAIFPIFLLPTSPCMWVAGMTFGYGYGFLLIMAAASLGMSLPFFIGSLCRHRIHRWLEKWPKKAAIIRLAGEGNWFHQFRAVTLLRISPFPYLIFNYAAVATNVKYCPYIFGSLAGTIPETFVTIYSGILLRNVADASHGKGFLSVEQIIWDVLGFCAAVAATIAITVYAKKTLQRLQAEEELL</sequence>
<feature type="transmembrane region" description="Helical" evidence="1">
    <location>
        <begin position="135"/>
        <end position="156"/>
    </location>
</feature>
<name>A0A7I8LL96_SPIIN</name>
<evidence type="ECO:0000256" key="1">
    <source>
        <dbReference type="SAM" id="Phobius"/>
    </source>
</evidence>
<feature type="domain" description="VTT" evidence="2">
    <location>
        <begin position="120"/>
        <end position="240"/>
    </location>
</feature>
<dbReference type="AlphaFoldDB" id="A0A7I8LL96"/>
<dbReference type="Proteomes" id="UP000663760">
    <property type="component" value="Chromosome 18"/>
</dbReference>
<keyword evidence="1" id="KW-0812">Transmembrane</keyword>
<dbReference type="EMBL" id="LR746281">
    <property type="protein sequence ID" value="CAA7410851.1"/>
    <property type="molecule type" value="Genomic_DNA"/>
</dbReference>
<dbReference type="Pfam" id="PF09335">
    <property type="entry name" value="VTT_dom"/>
    <property type="match status" value="1"/>
</dbReference>
<evidence type="ECO:0000313" key="4">
    <source>
        <dbReference type="Proteomes" id="UP000663760"/>
    </source>
</evidence>